<keyword evidence="4" id="KW-0500">Molybdenum</keyword>
<evidence type="ECO:0000256" key="1">
    <source>
        <dbReference type="ARBA" id="ARBA00009175"/>
    </source>
</evidence>
<comment type="similarity">
    <text evidence="1">Belongs to the bacterial solute-binding protein ModA family.</text>
</comment>
<dbReference type="PANTHER" id="PTHR30632:SF14">
    <property type="entry name" value="TUNGSTATE_MOLYBDATE_CHROMATE-BINDING PROTEIN MODA"/>
    <property type="match status" value="1"/>
</dbReference>
<dbReference type="PANTHER" id="PTHR30632">
    <property type="entry name" value="MOLYBDATE-BINDING PERIPLASMIC PROTEIN"/>
    <property type="match status" value="1"/>
</dbReference>
<evidence type="ECO:0008006" key="8">
    <source>
        <dbReference type="Google" id="ProtNLM"/>
    </source>
</evidence>
<feature type="binding site" evidence="4">
    <location>
        <position position="33"/>
    </location>
    <ligand>
        <name>molybdate</name>
        <dbReference type="ChEBI" id="CHEBI:36264"/>
    </ligand>
</feature>
<keyword evidence="7" id="KW-1185">Reference proteome</keyword>
<proteinExistence type="inferred from homology"/>
<dbReference type="OrthoDB" id="9785015at2"/>
<gene>
    <name evidence="6" type="ORF">UC35_00530</name>
</gene>
<dbReference type="CDD" id="cd13539">
    <property type="entry name" value="PBP2_AvModA"/>
    <property type="match status" value="1"/>
</dbReference>
<dbReference type="Proteomes" id="UP000070433">
    <property type="component" value="Chromosome"/>
</dbReference>
<evidence type="ECO:0000313" key="6">
    <source>
        <dbReference type="EMBL" id="AMO21630.1"/>
    </source>
</evidence>
<dbReference type="PATRIC" id="fig|94132.3.peg.106"/>
<dbReference type="InterPro" id="IPR005950">
    <property type="entry name" value="ModA"/>
</dbReference>
<dbReference type="RefSeq" id="WP_061495063.1">
    <property type="nucleotide sequence ID" value="NZ_CP010951.1"/>
</dbReference>
<feature type="binding site" evidence="4">
    <location>
        <position position="60"/>
    </location>
    <ligand>
        <name>molybdate</name>
        <dbReference type="ChEBI" id="CHEBI:36264"/>
    </ligand>
</feature>
<feature type="signal peptide" evidence="5">
    <location>
        <begin position="1"/>
        <end position="21"/>
    </location>
</feature>
<name>A0A127JNQ5_9BURK</name>
<reference evidence="6 7" key="1">
    <citation type="journal article" date="2014" name="Int. J. Syst. Evol. Microbiol.">
        <title>Ramlibacter solisilvae sp. nov., isolated from forest soil, and emended description of the genus Ramlibacter.</title>
        <authorList>
            <person name="Lee H.J."/>
            <person name="Lee S.H."/>
            <person name="Lee S.S."/>
            <person name="Lee J.S."/>
            <person name="Kim Y."/>
            <person name="Kim S.C."/>
            <person name="Jeon C.O."/>
        </authorList>
    </citation>
    <scope>NUCLEOTIDE SEQUENCE [LARGE SCALE GENOMIC DNA]</scope>
    <source>
        <strain evidence="6 7">5-10</strain>
    </source>
</reference>
<feature type="chain" id="PRO_5007449526" description="Molybdate ABC transporter substrate-binding protein" evidence="5">
    <location>
        <begin position="22"/>
        <end position="258"/>
    </location>
</feature>
<evidence type="ECO:0000313" key="7">
    <source>
        <dbReference type="Proteomes" id="UP000070433"/>
    </source>
</evidence>
<evidence type="ECO:0000256" key="2">
    <source>
        <dbReference type="ARBA" id="ARBA00022723"/>
    </source>
</evidence>
<dbReference type="Pfam" id="PF13531">
    <property type="entry name" value="SBP_bac_11"/>
    <property type="match status" value="1"/>
</dbReference>
<dbReference type="GO" id="GO:0030973">
    <property type="term" value="F:molybdate ion binding"/>
    <property type="evidence" value="ECO:0007669"/>
    <property type="project" value="InterPro"/>
</dbReference>
<organism evidence="6 7">
    <name type="scientific">Ramlibacter tataouinensis</name>
    <dbReference type="NCBI Taxonomy" id="94132"/>
    <lineage>
        <taxon>Bacteria</taxon>
        <taxon>Pseudomonadati</taxon>
        <taxon>Pseudomonadota</taxon>
        <taxon>Betaproteobacteria</taxon>
        <taxon>Burkholderiales</taxon>
        <taxon>Comamonadaceae</taxon>
        <taxon>Ramlibacter</taxon>
    </lineage>
</organism>
<sequence>MMPLTRRAFCGLAAAVPAAFAQVNTVTIAATSSLRFVLFDVIRDYQQKTGNFVHVTYGASGALFNQLKQGAPYELFLPADDEYALKLADAGLSQDRGTVYGVGRIVLYVPSGSKIRPDEDMKDLAVAARDGRLKQLAIANPQQSPYGRAAVKAMKALGVWPALENKLVLAEHSSQAAQYALSGSAHAGIVAYSLALAPTMTRGGTHVLIPERLHAPLRQRMVLTKKAGAAAKDFCNYLQSADARAVLQRYGMSLPPGK</sequence>
<dbReference type="GO" id="GO:0046872">
    <property type="term" value="F:metal ion binding"/>
    <property type="evidence" value="ECO:0007669"/>
    <property type="project" value="UniProtKB-KW"/>
</dbReference>
<evidence type="ECO:0000256" key="3">
    <source>
        <dbReference type="ARBA" id="ARBA00022729"/>
    </source>
</evidence>
<dbReference type="EMBL" id="CP010951">
    <property type="protein sequence ID" value="AMO21630.1"/>
    <property type="molecule type" value="Genomic_DNA"/>
</dbReference>
<protein>
    <recommendedName>
        <fullName evidence="8">Molybdate ABC transporter substrate-binding protein</fullName>
    </recommendedName>
</protein>
<dbReference type="AlphaFoldDB" id="A0A127JNQ5"/>
<dbReference type="SUPFAM" id="SSF53850">
    <property type="entry name" value="Periplasmic binding protein-like II"/>
    <property type="match status" value="1"/>
</dbReference>
<dbReference type="InterPro" id="IPR050682">
    <property type="entry name" value="ModA/WtpA"/>
</dbReference>
<dbReference type="NCBIfam" id="TIGR01256">
    <property type="entry name" value="modA"/>
    <property type="match status" value="1"/>
</dbReference>
<evidence type="ECO:0000256" key="5">
    <source>
        <dbReference type="SAM" id="SignalP"/>
    </source>
</evidence>
<accession>A0A127JNQ5</accession>
<dbReference type="InterPro" id="IPR044084">
    <property type="entry name" value="AvModA-like_subst-bd"/>
</dbReference>
<dbReference type="GO" id="GO:0015689">
    <property type="term" value="P:molybdate ion transport"/>
    <property type="evidence" value="ECO:0007669"/>
    <property type="project" value="InterPro"/>
</dbReference>
<keyword evidence="2 4" id="KW-0479">Metal-binding</keyword>
<dbReference type="PIRSF" id="PIRSF004846">
    <property type="entry name" value="ModA"/>
    <property type="match status" value="1"/>
</dbReference>
<dbReference type="Gene3D" id="3.40.190.10">
    <property type="entry name" value="Periplasmic binding protein-like II"/>
    <property type="match status" value="2"/>
</dbReference>
<evidence type="ECO:0000256" key="4">
    <source>
        <dbReference type="PIRSR" id="PIRSR004846-1"/>
    </source>
</evidence>
<keyword evidence="3 5" id="KW-0732">Signal</keyword>